<dbReference type="Gene3D" id="2.30.29.30">
    <property type="entry name" value="Pleckstrin-homology domain (PH domain)/Phosphotyrosine-binding domain (PTB)"/>
    <property type="match status" value="1"/>
</dbReference>
<accession>A0AAV7Y016</accession>
<dbReference type="EMBL" id="JAPTSV010000003">
    <property type="protein sequence ID" value="KAJ1529590.1"/>
    <property type="molecule type" value="Genomic_DNA"/>
</dbReference>
<dbReference type="SUPFAM" id="SSF50729">
    <property type="entry name" value="PH domain-like"/>
    <property type="match status" value="1"/>
</dbReference>
<feature type="region of interest" description="Disordered" evidence="1">
    <location>
        <begin position="32"/>
        <end position="63"/>
    </location>
</feature>
<dbReference type="Proteomes" id="UP001075354">
    <property type="component" value="Chromosome 3"/>
</dbReference>
<proteinExistence type="predicted"/>
<comment type="caution">
    <text evidence="3">The sequence shown here is derived from an EMBL/GenBank/DDBJ whole genome shotgun (WGS) entry which is preliminary data.</text>
</comment>
<feature type="compositionally biased region" description="Low complexity" evidence="1">
    <location>
        <begin position="32"/>
        <end position="59"/>
    </location>
</feature>
<name>A0AAV7Y016_9NEOP</name>
<dbReference type="InterPro" id="IPR001849">
    <property type="entry name" value="PH_domain"/>
</dbReference>
<gene>
    <name evidence="3" type="ORF">ONE63_006360</name>
</gene>
<organism evidence="3 4">
    <name type="scientific">Megalurothrips usitatus</name>
    <name type="common">bean blossom thrips</name>
    <dbReference type="NCBI Taxonomy" id="439358"/>
    <lineage>
        <taxon>Eukaryota</taxon>
        <taxon>Metazoa</taxon>
        <taxon>Ecdysozoa</taxon>
        <taxon>Arthropoda</taxon>
        <taxon>Hexapoda</taxon>
        <taxon>Insecta</taxon>
        <taxon>Pterygota</taxon>
        <taxon>Neoptera</taxon>
        <taxon>Paraneoptera</taxon>
        <taxon>Thysanoptera</taxon>
        <taxon>Terebrantia</taxon>
        <taxon>Thripoidea</taxon>
        <taxon>Thripidae</taxon>
        <taxon>Megalurothrips</taxon>
    </lineage>
</organism>
<dbReference type="InterPro" id="IPR011993">
    <property type="entry name" value="PH-like_dom_sf"/>
</dbReference>
<feature type="domain" description="PH" evidence="2">
    <location>
        <begin position="1"/>
        <end position="97"/>
    </location>
</feature>
<dbReference type="AlphaFoldDB" id="A0AAV7Y016"/>
<evidence type="ECO:0000313" key="3">
    <source>
        <dbReference type="EMBL" id="KAJ1529590.1"/>
    </source>
</evidence>
<dbReference type="PROSITE" id="PS50003">
    <property type="entry name" value="PH_DOMAIN"/>
    <property type="match status" value="1"/>
</dbReference>
<evidence type="ECO:0000259" key="2">
    <source>
        <dbReference type="PROSITE" id="PS50003"/>
    </source>
</evidence>
<reference evidence="3" key="1">
    <citation type="submission" date="2022-12" db="EMBL/GenBank/DDBJ databases">
        <title>Chromosome-level genome assembly of the bean flower thrips Megalurothrips usitatus.</title>
        <authorList>
            <person name="Ma L."/>
            <person name="Liu Q."/>
            <person name="Li H."/>
            <person name="Cai W."/>
        </authorList>
    </citation>
    <scope>NUCLEOTIDE SEQUENCE</scope>
    <source>
        <strain evidence="3">Cailab_2022a</strain>
    </source>
</reference>
<protein>
    <recommendedName>
        <fullName evidence="2">PH domain-containing protein</fullName>
    </recommendedName>
</protein>
<keyword evidence="4" id="KW-1185">Reference proteome</keyword>
<evidence type="ECO:0000256" key="1">
    <source>
        <dbReference type="SAM" id="MobiDB-lite"/>
    </source>
</evidence>
<sequence length="113" mass="11968">MGVRRPRKGRRKERGRVPLAAVCVVECAQVSSPAAAGSDSSTASGPPSTGSAGGSAPAGHAYQVGYREDGQEYTLYLIAPKDLDRQDWIRAIRAGGERRSALERRWSGAEAAL</sequence>
<evidence type="ECO:0000313" key="4">
    <source>
        <dbReference type="Proteomes" id="UP001075354"/>
    </source>
</evidence>